<evidence type="ECO:0000256" key="2">
    <source>
        <dbReference type="SAM" id="MobiDB-lite"/>
    </source>
</evidence>
<protein>
    <submittedName>
        <fullName evidence="3">YojK protein</fullName>
    </submittedName>
</protein>
<evidence type="ECO:0000313" key="3">
    <source>
        <dbReference type="EMBL" id="CAE7267519.1"/>
    </source>
</evidence>
<gene>
    <name evidence="3" type="primary">yojK</name>
    <name evidence="3" type="ORF">SPIL2461_LOCUS5811</name>
</gene>
<accession>A0A812MLC2</accession>
<dbReference type="EMBL" id="CAJNIZ010008446">
    <property type="protein sequence ID" value="CAE7267519.1"/>
    <property type="molecule type" value="Genomic_DNA"/>
</dbReference>
<dbReference type="Proteomes" id="UP000649617">
    <property type="component" value="Unassembled WGS sequence"/>
</dbReference>
<dbReference type="AlphaFoldDB" id="A0A812MLC2"/>
<comment type="caution">
    <text evidence="3">The sequence shown here is derived from an EMBL/GenBank/DDBJ whole genome shotgun (WGS) entry which is preliminary data.</text>
</comment>
<dbReference type="OrthoDB" id="428563at2759"/>
<feature type="coiled-coil region" evidence="1">
    <location>
        <begin position="26"/>
        <end position="102"/>
    </location>
</feature>
<keyword evidence="4" id="KW-1185">Reference proteome</keyword>
<name>A0A812MLC2_SYMPI</name>
<evidence type="ECO:0000313" key="4">
    <source>
        <dbReference type="Proteomes" id="UP000649617"/>
    </source>
</evidence>
<sequence>MHSSKANLTKEEGLYADLQKRVQKEIARLTDQQLAADKRLRELQAAKDKKQEQVDKLREDAVERGSIARNASEEADVVQANLAEAEGLVNKHRRLAEASEKAFLQAKMDVDHAERQCLDSEHEVAEKNELKLRVLAARNALQNFYDSMDNLSRSLEPKIVDPEVKAYELLRKDPLAVGAMQSYNDVTSSFRRLFVKSKETYSIVVGSIPEIQSNAEAALRLLCDPFELLEEEARRTGNFNLFDEKCGTGLWVDLKMERSSFPNLEDADAEPEREESIEAMHEEDDEGSERPGEEPAMPSAGLPPPPLNRMPSKTTPAPGDEHALSH</sequence>
<feature type="region of interest" description="Disordered" evidence="2">
    <location>
        <begin position="262"/>
        <end position="326"/>
    </location>
</feature>
<keyword evidence="1" id="KW-0175">Coiled coil</keyword>
<evidence type="ECO:0000256" key="1">
    <source>
        <dbReference type="SAM" id="Coils"/>
    </source>
</evidence>
<organism evidence="3 4">
    <name type="scientific">Symbiodinium pilosum</name>
    <name type="common">Dinoflagellate</name>
    <dbReference type="NCBI Taxonomy" id="2952"/>
    <lineage>
        <taxon>Eukaryota</taxon>
        <taxon>Sar</taxon>
        <taxon>Alveolata</taxon>
        <taxon>Dinophyceae</taxon>
        <taxon>Suessiales</taxon>
        <taxon>Symbiodiniaceae</taxon>
        <taxon>Symbiodinium</taxon>
    </lineage>
</organism>
<proteinExistence type="predicted"/>
<reference evidence="3" key="1">
    <citation type="submission" date="2021-02" db="EMBL/GenBank/DDBJ databases">
        <authorList>
            <person name="Dougan E. K."/>
            <person name="Rhodes N."/>
            <person name="Thang M."/>
            <person name="Chan C."/>
        </authorList>
    </citation>
    <scope>NUCLEOTIDE SEQUENCE</scope>
</reference>